<evidence type="ECO:0000256" key="9">
    <source>
        <dbReference type="PIRSR" id="PIRSR000350-4"/>
    </source>
</evidence>
<proteinExistence type="inferred from homology"/>
<dbReference type="InterPro" id="IPR001100">
    <property type="entry name" value="Pyr_nuc-diS_OxRdtase"/>
</dbReference>
<dbReference type="GO" id="GO:0006749">
    <property type="term" value="P:glutathione metabolic process"/>
    <property type="evidence" value="ECO:0007669"/>
    <property type="project" value="TreeGrafter"/>
</dbReference>
<feature type="domain" description="FAD/NAD(P)-binding" evidence="12">
    <location>
        <begin position="24"/>
        <end position="383"/>
    </location>
</feature>
<keyword evidence="14" id="KW-1185">Reference proteome</keyword>
<keyword evidence="6 10" id="KW-0676">Redox-active center</keyword>
<dbReference type="SUPFAM" id="SSF51905">
    <property type="entry name" value="FAD/NAD(P)-binding domain"/>
    <property type="match status" value="1"/>
</dbReference>
<dbReference type="GO" id="GO:0050660">
    <property type="term" value="F:flavin adenine dinucleotide binding"/>
    <property type="evidence" value="ECO:0007669"/>
    <property type="project" value="InterPro"/>
</dbReference>
<dbReference type="GeneID" id="22916154"/>
<dbReference type="Proteomes" id="UP000019763">
    <property type="component" value="Unassembled WGS sequence"/>
</dbReference>
<dbReference type="InterPro" id="IPR023753">
    <property type="entry name" value="FAD/NAD-binding_dom"/>
</dbReference>
<keyword evidence="3 8" id="KW-0274">FAD</keyword>
<comment type="similarity">
    <text evidence="1 10">Belongs to the class-I pyridine nucleotide-disulfide oxidoreductase family.</text>
</comment>
<dbReference type="InterPro" id="IPR046952">
    <property type="entry name" value="GSHR/TRXR-like"/>
</dbReference>
<feature type="domain" description="Pyridine nucleotide-disulphide oxidoreductase dimerisation" evidence="11">
    <location>
        <begin position="464"/>
        <end position="578"/>
    </location>
</feature>
<sequence length="615" mass="65845">MNSTQTKADDSTETYPQSTDLARYDLVVIGAGSGGVACAKRASSHGARVAVVEAGAFGGTCVNVGCVPKKIMWWASQAREFLQEAHHYGLTPSAQDTCANTCANTCADKCADTCADTCVDKCAPAGGLAAPAVDWAYLKSRRDASVQRLNGIYEQQLRAHGIDIYRGTASIETAGDAPLVGDAEAPASALKSSALKSSARWVVRVKGKATTGGVPEVRLCAERVVVAVGSRSKKLGVPGEATVAVGSDGFFALERRPEKVAVVGAGYIAVEFAGVLTGLGCETHLFLRHEKVLRSFDEMLSTKCTEFLERQGCHLHRGAQVEEFIVDANGKQIRLKDGRTFDHFDSIIVAIGREPNTDALGLDALNVRCDSAGHIQVDDFQNVCFGQDNHAKDNHAKDDHAKDDHATNVSDVGPAVGADTGLYALGDVIGRVELTPMAIAAGRRLADRLYLEGFEAAKVAYEDVPTVVFSHPPIGTVGLSEAQARERFGNDDVLVYTNTAVNLYYNVFDVIPTEKPKTYIKLVCVKHLHEQVVGIHVIGMGADEIIQGFGLALKLHATKNDLDNVVAVHPSAAEEIVTCAPWGLPHPDNDLRRIQSKFHDEEIANKDSSTTTTWP</sequence>
<dbReference type="FunFam" id="3.50.50.60:FF:000235">
    <property type="entry name" value="Glutathione reductase"/>
    <property type="match status" value="1"/>
</dbReference>
<dbReference type="PANTHER" id="PTHR42737:SF2">
    <property type="entry name" value="GLUTATHIONE REDUCTASE"/>
    <property type="match status" value="1"/>
</dbReference>
<dbReference type="EMBL" id="AFNH02001396">
    <property type="protein sequence ID" value="EZG43160.1"/>
    <property type="molecule type" value="Genomic_DNA"/>
</dbReference>
<dbReference type="PROSITE" id="PS00076">
    <property type="entry name" value="PYRIDINE_REDOX_1"/>
    <property type="match status" value="1"/>
</dbReference>
<feature type="binding site" evidence="8">
    <location>
        <position position="70"/>
    </location>
    <ligand>
        <name>FAD</name>
        <dbReference type="ChEBI" id="CHEBI:57692"/>
    </ligand>
</feature>
<dbReference type="GO" id="GO:0004362">
    <property type="term" value="F:glutathione-disulfide reductase (NADPH) activity"/>
    <property type="evidence" value="ECO:0007669"/>
    <property type="project" value="UniProtKB-EC"/>
</dbReference>
<dbReference type="GO" id="GO:0005829">
    <property type="term" value="C:cytosol"/>
    <property type="evidence" value="ECO:0007669"/>
    <property type="project" value="TreeGrafter"/>
</dbReference>
<feature type="binding site" evidence="8">
    <location>
        <position position="352"/>
    </location>
    <ligand>
        <name>NAD(+)</name>
        <dbReference type="ChEBI" id="CHEBI:57540"/>
    </ligand>
</feature>
<feature type="active site" description="Proton acceptor" evidence="7">
    <location>
        <position position="569"/>
    </location>
</feature>
<evidence type="ECO:0000256" key="4">
    <source>
        <dbReference type="ARBA" id="ARBA00023002"/>
    </source>
</evidence>
<keyword evidence="2 10" id="KW-0285">Flavoprotein</keyword>
<evidence type="ECO:0000259" key="12">
    <source>
        <dbReference type="Pfam" id="PF07992"/>
    </source>
</evidence>
<dbReference type="VEuPathDB" id="CryptoDB:GNI_184370"/>
<dbReference type="OrthoDB" id="5956163at2759"/>
<evidence type="ECO:0000313" key="14">
    <source>
        <dbReference type="Proteomes" id="UP000019763"/>
    </source>
</evidence>
<accession>A0A023AXZ7</accession>
<dbReference type="Pfam" id="PF07992">
    <property type="entry name" value="Pyr_redox_2"/>
    <property type="match status" value="1"/>
</dbReference>
<keyword evidence="8" id="KW-0547">Nucleotide-binding</keyword>
<feature type="disulfide bond" description="Redox-active" evidence="9">
    <location>
        <begin position="61"/>
        <end position="66"/>
    </location>
</feature>
<dbReference type="PANTHER" id="PTHR42737">
    <property type="entry name" value="GLUTATHIONE REDUCTASE"/>
    <property type="match status" value="1"/>
</dbReference>
<dbReference type="Gene3D" id="3.50.50.60">
    <property type="entry name" value="FAD/NAD(P)-binding domain"/>
    <property type="match status" value="2"/>
</dbReference>
<dbReference type="EC" id="1.8.1.7" evidence="13"/>
<dbReference type="InterPro" id="IPR016156">
    <property type="entry name" value="FAD/NAD-linked_Rdtase_dimer_sf"/>
</dbReference>
<keyword evidence="8" id="KW-0520">NAD</keyword>
<dbReference type="GO" id="GO:0045454">
    <property type="term" value="P:cell redox homeostasis"/>
    <property type="evidence" value="ECO:0007669"/>
    <property type="project" value="InterPro"/>
</dbReference>
<evidence type="ECO:0000256" key="10">
    <source>
        <dbReference type="RuleBase" id="RU003691"/>
    </source>
</evidence>
<dbReference type="GO" id="GO:0005739">
    <property type="term" value="C:mitochondrion"/>
    <property type="evidence" value="ECO:0007669"/>
    <property type="project" value="TreeGrafter"/>
</dbReference>
<dbReference type="InterPro" id="IPR036188">
    <property type="entry name" value="FAD/NAD-bd_sf"/>
</dbReference>
<evidence type="ECO:0000256" key="1">
    <source>
        <dbReference type="ARBA" id="ARBA00007532"/>
    </source>
</evidence>
<keyword evidence="5" id="KW-1015">Disulfide bond</keyword>
<evidence type="ECO:0000313" key="13">
    <source>
        <dbReference type="EMBL" id="EZG43160.1"/>
    </source>
</evidence>
<evidence type="ECO:0000259" key="11">
    <source>
        <dbReference type="Pfam" id="PF02852"/>
    </source>
</evidence>
<feature type="binding site" evidence="8">
    <location>
        <begin position="264"/>
        <end position="271"/>
    </location>
    <ligand>
        <name>NAD(+)</name>
        <dbReference type="ChEBI" id="CHEBI:57540"/>
    </ligand>
</feature>
<dbReference type="RefSeq" id="XP_011133582.1">
    <property type="nucleotide sequence ID" value="XM_011135280.1"/>
</dbReference>
<dbReference type="eggNOG" id="KOG0405">
    <property type="taxonomic scope" value="Eukaryota"/>
</dbReference>
<evidence type="ECO:0000256" key="3">
    <source>
        <dbReference type="ARBA" id="ARBA00022827"/>
    </source>
</evidence>
<evidence type="ECO:0000256" key="8">
    <source>
        <dbReference type="PIRSR" id="PIRSR000350-3"/>
    </source>
</evidence>
<evidence type="ECO:0000256" key="5">
    <source>
        <dbReference type="ARBA" id="ARBA00023157"/>
    </source>
</evidence>
<comment type="cofactor">
    <cofactor evidence="8">
        <name>FAD</name>
        <dbReference type="ChEBI" id="CHEBI:57692"/>
    </cofactor>
    <text evidence="8">Binds 1 FAD per subunit.</text>
</comment>
<dbReference type="GO" id="GO:0034599">
    <property type="term" value="P:cellular response to oxidative stress"/>
    <property type="evidence" value="ECO:0007669"/>
    <property type="project" value="TreeGrafter"/>
</dbReference>
<dbReference type="PIRSF" id="PIRSF000350">
    <property type="entry name" value="Mercury_reductase_MerA"/>
    <property type="match status" value="1"/>
</dbReference>
<gene>
    <name evidence="13" type="ORF">GNI_184370</name>
</gene>
<evidence type="ECO:0000256" key="2">
    <source>
        <dbReference type="ARBA" id="ARBA00022630"/>
    </source>
</evidence>
<dbReference type="PRINTS" id="PR00411">
    <property type="entry name" value="PNDRDTASEI"/>
</dbReference>
<dbReference type="PRINTS" id="PR00368">
    <property type="entry name" value="FADPNR"/>
</dbReference>
<comment type="caution">
    <text evidence="13">The sequence shown here is derived from an EMBL/GenBank/DDBJ whole genome shotgun (WGS) entry which is preliminary data.</text>
</comment>
<dbReference type="OMA" id="VTMAPWG"/>
<dbReference type="Pfam" id="PF02852">
    <property type="entry name" value="Pyr_redox_dim"/>
    <property type="match status" value="1"/>
</dbReference>
<evidence type="ECO:0000256" key="6">
    <source>
        <dbReference type="ARBA" id="ARBA00023284"/>
    </source>
</evidence>
<reference evidence="13" key="1">
    <citation type="submission" date="2013-12" db="EMBL/GenBank/DDBJ databases">
        <authorList>
            <person name="Omoto C.K."/>
            <person name="Sibley D."/>
            <person name="Venepally P."/>
            <person name="Hadjithomas M."/>
            <person name="Karamycheva S."/>
            <person name="Brunk B."/>
            <person name="Roos D."/>
            <person name="Caler E."/>
            <person name="Lorenzi H."/>
        </authorList>
    </citation>
    <scope>NUCLEOTIDE SEQUENCE</scope>
</reference>
<evidence type="ECO:0000256" key="7">
    <source>
        <dbReference type="PIRSR" id="PIRSR000350-2"/>
    </source>
</evidence>
<dbReference type="InterPro" id="IPR004099">
    <property type="entry name" value="Pyr_nucl-diS_OxRdtase_dimer"/>
</dbReference>
<dbReference type="AlphaFoldDB" id="A0A023AXZ7"/>
<protein>
    <submittedName>
        <fullName evidence="13">Glutathione-disulfide reductase</fullName>
        <ecNumber evidence="13">1.8.1.7</ecNumber>
    </submittedName>
</protein>
<dbReference type="SUPFAM" id="SSF55424">
    <property type="entry name" value="FAD/NAD-linked reductases, dimerisation (C-terminal) domain"/>
    <property type="match status" value="1"/>
</dbReference>
<feature type="binding site" evidence="8">
    <location>
        <position position="427"/>
    </location>
    <ligand>
        <name>FAD</name>
        <dbReference type="ChEBI" id="CHEBI:57692"/>
    </ligand>
</feature>
<dbReference type="InterPro" id="IPR012999">
    <property type="entry name" value="Pyr_OxRdtase_I_AS"/>
</dbReference>
<keyword evidence="4 10" id="KW-0560">Oxidoreductase</keyword>
<organism evidence="13 14">
    <name type="scientific">Gregarina niphandrodes</name>
    <name type="common">Septate eugregarine</name>
    <dbReference type="NCBI Taxonomy" id="110365"/>
    <lineage>
        <taxon>Eukaryota</taxon>
        <taxon>Sar</taxon>
        <taxon>Alveolata</taxon>
        <taxon>Apicomplexa</taxon>
        <taxon>Conoidasida</taxon>
        <taxon>Gregarinasina</taxon>
        <taxon>Eugregarinorida</taxon>
        <taxon>Gregarinidae</taxon>
        <taxon>Gregarina</taxon>
    </lineage>
</organism>
<name>A0A023AXZ7_GRENI</name>
<dbReference type="Gene3D" id="3.30.390.30">
    <property type="match status" value="1"/>
</dbReference>